<gene>
    <name evidence="1" type="ORF">GCK32_002997</name>
</gene>
<protein>
    <submittedName>
        <fullName evidence="1">Uncharacterized protein</fullName>
    </submittedName>
</protein>
<evidence type="ECO:0000313" key="1">
    <source>
        <dbReference type="EMBL" id="KAK5970826.1"/>
    </source>
</evidence>
<name>A0AAN8F0H3_TRICO</name>
<accession>A0AAN8F0H3</accession>
<comment type="caution">
    <text evidence="1">The sequence shown here is derived from an EMBL/GenBank/DDBJ whole genome shotgun (WGS) entry which is preliminary data.</text>
</comment>
<keyword evidence="2" id="KW-1185">Reference proteome</keyword>
<dbReference type="Proteomes" id="UP001331761">
    <property type="component" value="Unassembled WGS sequence"/>
</dbReference>
<sequence length="112" mass="12793">MRIAQKPQKLNGALLSGKDKKGLGLLIGVDHLPLSVLIEALRNLNYDARAALKRLQQDPNHARVLQKRDQERRMKIREGMAMFEEVYRIGATAEQMNQYCIKMARFVTNTSV</sequence>
<reference evidence="1 2" key="1">
    <citation type="submission" date="2019-10" db="EMBL/GenBank/DDBJ databases">
        <title>Assembly and Annotation for the nematode Trichostrongylus colubriformis.</title>
        <authorList>
            <person name="Martin J."/>
        </authorList>
    </citation>
    <scope>NUCLEOTIDE SEQUENCE [LARGE SCALE GENOMIC DNA]</scope>
    <source>
        <strain evidence="1">G859</strain>
        <tissue evidence="1">Whole worm</tissue>
    </source>
</reference>
<evidence type="ECO:0000313" key="2">
    <source>
        <dbReference type="Proteomes" id="UP001331761"/>
    </source>
</evidence>
<dbReference type="EMBL" id="WIXE01018536">
    <property type="protein sequence ID" value="KAK5970826.1"/>
    <property type="molecule type" value="Genomic_DNA"/>
</dbReference>
<proteinExistence type="predicted"/>
<dbReference type="AlphaFoldDB" id="A0AAN8F0H3"/>
<organism evidence="1 2">
    <name type="scientific">Trichostrongylus colubriformis</name>
    <name type="common">Black scour worm</name>
    <dbReference type="NCBI Taxonomy" id="6319"/>
    <lineage>
        <taxon>Eukaryota</taxon>
        <taxon>Metazoa</taxon>
        <taxon>Ecdysozoa</taxon>
        <taxon>Nematoda</taxon>
        <taxon>Chromadorea</taxon>
        <taxon>Rhabditida</taxon>
        <taxon>Rhabditina</taxon>
        <taxon>Rhabditomorpha</taxon>
        <taxon>Strongyloidea</taxon>
        <taxon>Trichostrongylidae</taxon>
        <taxon>Trichostrongylus</taxon>
    </lineage>
</organism>